<proteinExistence type="predicted"/>
<keyword evidence="1" id="KW-0175">Coiled coil</keyword>
<reference evidence="2 3" key="1">
    <citation type="submission" date="2024-09" db="EMBL/GenBank/DDBJ databases">
        <title>Chromosome-scale assembly of Riccia sorocarpa.</title>
        <authorList>
            <person name="Paukszto L."/>
        </authorList>
    </citation>
    <scope>NUCLEOTIDE SEQUENCE [LARGE SCALE GENOMIC DNA]</scope>
    <source>
        <strain evidence="2">LP-2024</strain>
        <tissue evidence="2">Aerial parts of the thallus</tissue>
    </source>
</reference>
<name>A0ABD3GSQ7_9MARC</name>
<organism evidence="2 3">
    <name type="scientific">Riccia sorocarpa</name>
    <dbReference type="NCBI Taxonomy" id="122646"/>
    <lineage>
        <taxon>Eukaryota</taxon>
        <taxon>Viridiplantae</taxon>
        <taxon>Streptophyta</taxon>
        <taxon>Embryophyta</taxon>
        <taxon>Marchantiophyta</taxon>
        <taxon>Marchantiopsida</taxon>
        <taxon>Marchantiidae</taxon>
        <taxon>Marchantiales</taxon>
        <taxon>Ricciaceae</taxon>
        <taxon>Riccia</taxon>
    </lineage>
</organism>
<evidence type="ECO:0000256" key="1">
    <source>
        <dbReference type="SAM" id="Coils"/>
    </source>
</evidence>
<accession>A0ABD3GSQ7</accession>
<dbReference type="Proteomes" id="UP001633002">
    <property type="component" value="Unassembled WGS sequence"/>
</dbReference>
<evidence type="ECO:0000313" key="2">
    <source>
        <dbReference type="EMBL" id="KAL3681711.1"/>
    </source>
</evidence>
<keyword evidence="3" id="KW-1185">Reference proteome</keyword>
<dbReference type="AlphaFoldDB" id="A0ABD3GSQ7"/>
<dbReference type="EMBL" id="JBJQOH010000007">
    <property type="protein sequence ID" value="KAL3681711.1"/>
    <property type="molecule type" value="Genomic_DNA"/>
</dbReference>
<feature type="coiled-coil region" evidence="1">
    <location>
        <begin position="24"/>
        <end position="51"/>
    </location>
</feature>
<gene>
    <name evidence="2" type="ORF">R1sor_024667</name>
</gene>
<evidence type="ECO:0000313" key="3">
    <source>
        <dbReference type="Proteomes" id="UP001633002"/>
    </source>
</evidence>
<protein>
    <submittedName>
        <fullName evidence="2">Uncharacterized protein</fullName>
    </submittedName>
</protein>
<comment type="caution">
    <text evidence="2">The sequence shown here is derived from an EMBL/GenBank/DDBJ whole genome shotgun (WGS) entry which is preliminary data.</text>
</comment>
<sequence length="157" mass="18186">MCIKDLEAKLQQCKAELCEVRAHQQRLENDLTEAEKKISTSAEKNVELEANVYYLSLIKQQHTKLRAENKLWEVLQAELQKQLEDKDVEITCLNEKYNQRKEPLSPRASELSRAATGAMESRVKKGVIPPFTFTSSLFRSYKDHIVVKIYTIWSASR</sequence>